<dbReference type="InterPro" id="IPR014770">
    <property type="entry name" value="Munc13_1"/>
</dbReference>
<feature type="domain" description="MHD1" evidence="1">
    <location>
        <begin position="189"/>
        <end position="319"/>
    </location>
</feature>
<dbReference type="PANTHER" id="PTHR31280">
    <property type="entry name" value="PROTEIN UNC-13 HOMOLOG"/>
    <property type="match status" value="1"/>
</dbReference>
<organism evidence="2 3">
    <name type="scientific">Vitis vinifera</name>
    <name type="common">Grape</name>
    <dbReference type="NCBI Taxonomy" id="29760"/>
    <lineage>
        <taxon>Eukaryota</taxon>
        <taxon>Viridiplantae</taxon>
        <taxon>Streptophyta</taxon>
        <taxon>Embryophyta</taxon>
        <taxon>Tracheophyta</taxon>
        <taxon>Spermatophyta</taxon>
        <taxon>Magnoliopsida</taxon>
        <taxon>eudicotyledons</taxon>
        <taxon>Gunneridae</taxon>
        <taxon>Pentapetalae</taxon>
        <taxon>rosids</taxon>
        <taxon>Vitales</taxon>
        <taxon>Vitaceae</taxon>
        <taxon>Viteae</taxon>
        <taxon>Vitis</taxon>
    </lineage>
</organism>
<comment type="caution">
    <text evidence="2">The sequence shown here is derived from an EMBL/GenBank/DDBJ whole genome shotgun (WGS) entry which is preliminary data.</text>
</comment>
<evidence type="ECO:0000259" key="1">
    <source>
        <dbReference type="PROSITE" id="PS51258"/>
    </source>
</evidence>
<evidence type="ECO:0000313" key="2">
    <source>
        <dbReference type="EMBL" id="RVW36392.1"/>
    </source>
</evidence>
<name>A0A438DLQ8_VITVI</name>
<dbReference type="EMBL" id="QGNW01001572">
    <property type="protein sequence ID" value="RVW36392.1"/>
    <property type="molecule type" value="Genomic_DNA"/>
</dbReference>
<dbReference type="AlphaFoldDB" id="A0A438DLQ8"/>
<evidence type="ECO:0000313" key="3">
    <source>
        <dbReference type="Proteomes" id="UP000288805"/>
    </source>
</evidence>
<dbReference type="InterPro" id="IPR008528">
    <property type="entry name" value="unc-13_homologue"/>
</dbReference>
<dbReference type="PROSITE" id="PS51258">
    <property type="entry name" value="MHD1"/>
    <property type="match status" value="1"/>
</dbReference>
<protein>
    <recommendedName>
        <fullName evidence="1">MHD1 domain-containing protein</fullName>
    </recommendedName>
</protein>
<reference evidence="2 3" key="1">
    <citation type="journal article" date="2018" name="PLoS Genet.">
        <title>Population sequencing reveals clonal diversity and ancestral inbreeding in the grapevine cultivar Chardonnay.</title>
        <authorList>
            <person name="Roach M.J."/>
            <person name="Johnson D.L."/>
            <person name="Bohlmann J."/>
            <person name="van Vuuren H.J."/>
            <person name="Jones S.J."/>
            <person name="Pretorius I.S."/>
            <person name="Schmidt S.A."/>
            <person name="Borneman A.R."/>
        </authorList>
    </citation>
    <scope>NUCLEOTIDE SEQUENCE [LARGE SCALE GENOMIC DNA]</scope>
    <source>
        <strain evidence="3">cv. Chardonnay</strain>
        <tissue evidence="2">Leaf</tissue>
    </source>
</reference>
<dbReference type="PANTHER" id="PTHR31280:SF2">
    <property type="entry name" value="PROTEIN UNC-13 HOMOLOG"/>
    <property type="match status" value="1"/>
</dbReference>
<dbReference type="Proteomes" id="UP000288805">
    <property type="component" value="Unassembled WGS sequence"/>
</dbReference>
<proteinExistence type="predicted"/>
<accession>A0A438DLQ8</accession>
<sequence>MIDATTLNHALNHKNMVLRIATCKGSPVGLGEHSEALSYGQHPGVWVSMESPKDLAMEGSLDLTVNNALLGHFLFQYIYRLLFFQLNDVILSIYFTGSVMMEEIVAVAMISRRLLLEEPVGAIESTLVTDQEQIEAYVSSSTKHAFARVEIHKQLLLQHLFFTALWEQIASYLQKPFLDGAEHLTEDVVSVFPAADSLEQCIIAVITTSCEEGTADAYCRKLTQYQIETISGTLVMRWVNAQLARVLGWVERAIQQEACKGASMDLGQRPVARAHSGLAYAKAFGLGLEKALVSAKFGPPFKPKAPAPSSDLGQGSPKCPSCLRKRAFAPTPCTIGTPRMEATTSTVAEISFPAKIHSSQGGSFFGLVESSPREAEASLNPLSMMLRDGSTVVLIDALGLVLENEALVLVDCDVAKQGELSAELPCEEGWSEEEFSKLTHFSKVLGMLVEGHEVEILALLKKLKLRIGSSTLCKKWLAKRTDQSSWELIPVD</sequence>
<gene>
    <name evidence="2" type="ORF">CK203_083810</name>
</gene>